<name>A0AAD7K3W0_9AGAR</name>
<dbReference type="EMBL" id="JARJLG010000010">
    <property type="protein sequence ID" value="KAJ7777557.1"/>
    <property type="molecule type" value="Genomic_DNA"/>
</dbReference>
<keyword evidence="2" id="KW-0472">Membrane</keyword>
<evidence type="ECO:0000313" key="3">
    <source>
        <dbReference type="EMBL" id="KAJ7777557.1"/>
    </source>
</evidence>
<proteinExistence type="predicted"/>
<keyword evidence="2" id="KW-1133">Transmembrane helix</keyword>
<sequence length="318" mass="34506">MTGLEPTPVDVRTRIPNYAGLPVANICSIGLWRGLCRANILDRNQCGFGGLPDAPGFVLNAITTTSAADFAEHFFGLIDFTNGSFPAIISFAAQSPWCPASLGLDAPCASQVTPLNITSMWEYSPAPGIIRQYDANTPIISQPIINIDTSGIISNVVQVVYAAVRFDLGNRSPNNFLLNTSIIPDAIIPSFPQNASYMQTESYLHSVLVNDGYYTSVTDSTTYEIPGLLPLTSPGPALIDGVYLCRFQRGKSPGAGFIAILVATFSMFTAAWGRFLWMAENIVKRRRREGTPTRQYTDESESVHKCLRGPPNPGTELC</sequence>
<keyword evidence="2" id="KW-0812">Transmembrane</keyword>
<evidence type="ECO:0000256" key="1">
    <source>
        <dbReference type="SAM" id="MobiDB-lite"/>
    </source>
</evidence>
<protein>
    <submittedName>
        <fullName evidence="3">Uncharacterized protein</fullName>
    </submittedName>
</protein>
<evidence type="ECO:0000313" key="4">
    <source>
        <dbReference type="Proteomes" id="UP001215280"/>
    </source>
</evidence>
<feature type="transmembrane region" description="Helical" evidence="2">
    <location>
        <begin position="255"/>
        <end position="277"/>
    </location>
</feature>
<accession>A0AAD7K3W0</accession>
<keyword evidence="4" id="KW-1185">Reference proteome</keyword>
<reference evidence="3" key="1">
    <citation type="submission" date="2023-03" db="EMBL/GenBank/DDBJ databases">
        <title>Massive genome expansion in bonnet fungi (Mycena s.s.) driven by repeated elements and novel gene families across ecological guilds.</title>
        <authorList>
            <consortium name="Lawrence Berkeley National Laboratory"/>
            <person name="Harder C.B."/>
            <person name="Miyauchi S."/>
            <person name="Viragh M."/>
            <person name="Kuo A."/>
            <person name="Thoen E."/>
            <person name="Andreopoulos B."/>
            <person name="Lu D."/>
            <person name="Skrede I."/>
            <person name="Drula E."/>
            <person name="Henrissat B."/>
            <person name="Morin E."/>
            <person name="Kohler A."/>
            <person name="Barry K."/>
            <person name="LaButti K."/>
            <person name="Morin E."/>
            <person name="Salamov A."/>
            <person name="Lipzen A."/>
            <person name="Mereny Z."/>
            <person name="Hegedus B."/>
            <person name="Baldrian P."/>
            <person name="Stursova M."/>
            <person name="Weitz H."/>
            <person name="Taylor A."/>
            <person name="Grigoriev I.V."/>
            <person name="Nagy L.G."/>
            <person name="Martin F."/>
            <person name="Kauserud H."/>
        </authorList>
    </citation>
    <scope>NUCLEOTIDE SEQUENCE</scope>
    <source>
        <strain evidence="3">CBHHK188m</strain>
    </source>
</reference>
<gene>
    <name evidence="3" type="ORF">DFH07DRAFT_976505</name>
</gene>
<organism evidence="3 4">
    <name type="scientific">Mycena maculata</name>
    <dbReference type="NCBI Taxonomy" id="230809"/>
    <lineage>
        <taxon>Eukaryota</taxon>
        <taxon>Fungi</taxon>
        <taxon>Dikarya</taxon>
        <taxon>Basidiomycota</taxon>
        <taxon>Agaricomycotina</taxon>
        <taxon>Agaricomycetes</taxon>
        <taxon>Agaricomycetidae</taxon>
        <taxon>Agaricales</taxon>
        <taxon>Marasmiineae</taxon>
        <taxon>Mycenaceae</taxon>
        <taxon>Mycena</taxon>
    </lineage>
</organism>
<comment type="caution">
    <text evidence="3">The sequence shown here is derived from an EMBL/GenBank/DDBJ whole genome shotgun (WGS) entry which is preliminary data.</text>
</comment>
<feature type="region of interest" description="Disordered" evidence="1">
    <location>
        <begin position="289"/>
        <end position="318"/>
    </location>
</feature>
<dbReference type="Proteomes" id="UP001215280">
    <property type="component" value="Unassembled WGS sequence"/>
</dbReference>
<dbReference type="AlphaFoldDB" id="A0AAD7K3W0"/>
<evidence type="ECO:0000256" key="2">
    <source>
        <dbReference type="SAM" id="Phobius"/>
    </source>
</evidence>